<dbReference type="GO" id="GO:0005975">
    <property type="term" value="P:carbohydrate metabolic process"/>
    <property type="evidence" value="ECO:0007669"/>
    <property type="project" value="InterPro"/>
</dbReference>
<dbReference type="GO" id="GO:0004553">
    <property type="term" value="F:hydrolase activity, hydrolyzing O-glycosyl compounds"/>
    <property type="evidence" value="ECO:0007669"/>
    <property type="project" value="InterPro"/>
</dbReference>
<dbReference type="Pfam" id="PF02837">
    <property type="entry name" value="Glyco_hydro_2_N"/>
    <property type="match status" value="1"/>
</dbReference>
<dbReference type="InterPro" id="IPR008979">
    <property type="entry name" value="Galactose-bd-like_sf"/>
</dbReference>
<dbReference type="Gene3D" id="2.60.120.260">
    <property type="entry name" value="Galactose-binding domain-like"/>
    <property type="match status" value="1"/>
</dbReference>
<reference evidence="4" key="1">
    <citation type="journal article" date="2021" name="PeerJ">
        <title>Extensive microbial diversity within the chicken gut microbiome revealed by metagenomics and culture.</title>
        <authorList>
            <person name="Gilroy R."/>
            <person name="Ravi A."/>
            <person name="Getino M."/>
            <person name="Pursley I."/>
            <person name="Horton D.L."/>
            <person name="Alikhan N.F."/>
            <person name="Baker D."/>
            <person name="Gharbi K."/>
            <person name="Hall N."/>
            <person name="Watson M."/>
            <person name="Adriaenssens E.M."/>
            <person name="Foster-Nyarko E."/>
            <person name="Jarju S."/>
            <person name="Secka A."/>
            <person name="Antonio M."/>
            <person name="Oren A."/>
            <person name="Chaudhuri R.R."/>
            <person name="La Ragione R."/>
            <person name="Hildebrand F."/>
            <person name="Pallen M.J."/>
        </authorList>
    </citation>
    <scope>NUCLEOTIDE SEQUENCE</scope>
    <source>
        <strain evidence="4">1068</strain>
    </source>
</reference>
<feature type="domain" description="Glycoside hydrolase family 2 catalytic" evidence="2">
    <location>
        <begin position="304"/>
        <end position="540"/>
    </location>
</feature>
<dbReference type="PANTHER" id="PTHR42732">
    <property type="entry name" value="BETA-GALACTOSIDASE"/>
    <property type="match status" value="1"/>
</dbReference>
<dbReference type="AlphaFoldDB" id="A0A9D2FPK8"/>
<evidence type="ECO:0000313" key="5">
    <source>
        <dbReference type="Proteomes" id="UP000824056"/>
    </source>
</evidence>
<evidence type="ECO:0000259" key="3">
    <source>
        <dbReference type="Pfam" id="PF02837"/>
    </source>
</evidence>
<protein>
    <submittedName>
        <fullName evidence="4">Glycoside hydrolase family 2</fullName>
    </submittedName>
</protein>
<dbReference type="InterPro" id="IPR017853">
    <property type="entry name" value="GH"/>
</dbReference>
<dbReference type="Pfam" id="PF02836">
    <property type="entry name" value="Glyco_hydro_2_C"/>
    <property type="match status" value="1"/>
</dbReference>
<dbReference type="SUPFAM" id="SSF49303">
    <property type="entry name" value="beta-Galactosidase/glucuronidase domain"/>
    <property type="match status" value="1"/>
</dbReference>
<dbReference type="PANTHER" id="PTHR42732:SF3">
    <property type="entry name" value="HYDROLASE"/>
    <property type="match status" value="1"/>
</dbReference>
<keyword evidence="4" id="KW-0378">Hydrolase</keyword>
<dbReference type="InterPro" id="IPR006103">
    <property type="entry name" value="Glyco_hydro_2_cat"/>
</dbReference>
<dbReference type="InterPro" id="IPR006104">
    <property type="entry name" value="Glyco_hydro_2_N"/>
</dbReference>
<name>A0A9D2FPK8_9FIRM</name>
<proteinExistence type="inferred from homology"/>
<dbReference type="InterPro" id="IPR051913">
    <property type="entry name" value="GH2_Domain-Containing"/>
</dbReference>
<evidence type="ECO:0000259" key="2">
    <source>
        <dbReference type="Pfam" id="PF02836"/>
    </source>
</evidence>
<accession>A0A9D2FPK8</accession>
<gene>
    <name evidence="4" type="ORF">H9809_00175</name>
</gene>
<feature type="domain" description="Glycosyl hydrolases family 2 sugar binding" evidence="3">
    <location>
        <begin position="20"/>
        <end position="136"/>
    </location>
</feature>
<organism evidence="4 5">
    <name type="scientific">Candidatus Blautia pullicola</name>
    <dbReference type="NCBI Taxonomy" id="2838498"/>
    <lineage>
        <taxon>Bacteria</taxon>
        <taxon>Bacillati</taxon>
        <taxon>Bacillota</taxon>
        <taxon>Clostridia</taxon>
        <taxon>Lachnospirales</taxon>
        <taxon>Lachnospiraceae</taxon>
        <taxon>Blautia</taxon>
    </lineage>
</organism>
<dbReference type="EMBL" id="DXBG01000005">
    <property type="protein sequence ID" value="HIZ64321.1"/>
    <property type="molecule type" value="Genomic_DNA"/>
</dbReference>
<reference evidence="4" key="2">
    <citation type="submission" date="2021-04" db="EMBL/GenBank/DDBJ databases">
        <authorList>
            <person name="Gilroy R."/>
        </authorList>
    </citation>
    <scope>NUCLEOTIDE SEQUENCE</scope>
    <source>
        <strain evidence="4">1068</strain>
    </source>
</reference>
<dbReference type="SUPFAM" id="SSF49785">
    <property type="entry name" value="Galactose-binding domain-like"/>
    <property type="match status" value="1"/>
</dbReference>
<evidence type="ECO:0000313" key="4">
    <source>
        <dbReference type="EMBL" id="HIZ64321.1"/>
    </source>
</evidence>
<dbReference type="SUPFAM" id="SSF51445">
    <property type="entry name" value="(Trans)glycosidases"/>
    <property type="match status" value="1"/>
</dbReference>
<sequence>MYVHEKDYPRPQLVRENWINLNGTWDFAFDDEDRGERERWQEDFPKMEKILVPFAYETEKSGINCQEPHSRVWYQRSFFWQKRPGTRCILHLEGCDFYTKVWVNGRLAGSHKGAYARFSFDVTELIDQGENLLVIKAEDSFDISQPRGKQRWRRENFGCWYVQTTGIWKTLWLEEVPELYIKNLKITPLLGQYSVEIQWELAGTFPWEKSKRDSWQQPGEKEKLPSLTLQTEFQGRLISCQKILIKENRGRAVMDVFCRDEDFGEWGVMEWSPDSPNLYDLCLTLDSTLGEDKVSSYFGMREIRIDGQNILLNNRPLYQRLILDQGYWKESHLTPPSEDALQEDICKVLKLGYNGVRKHQKTEDERFLYWCDKMGLLVWSEMGAAYEFGDYGTEEFTREWMEIVRQNYSHPCIITWTPFNESWGLGQVKTDSRQQHFTEAVYHLTKSFDPYRPVVVNDGWEHTVSDIITLHDYEEEGEIFLERYSRYKEEILASQVYHCSSKSAFAQGYSYKGQPVIISEFGGIAFDGKGEGWGYGNKVADKEAFIRRFDGITTAVKSLPYVCGYCYTQVSDVQQEINGLLDEERNFKVEPEIIREINQRKVGYWRSYM</sequence>
<dbReference type="InterPro" id="IPR036156">
    <property type="entry name" value="Beta-gal/glucu_dom_sf"/>
</dbReference>
<evidence type="ECO:0000256" key="1">
    <source>
        <dbReference type="ARBA" id="ARBA00007401"/>
    </source>
</evidence>
<dbReference type="Gene3D" id="3.20.20.80">
    <property type="entry name" value="Glycosidases"/>
    <property type="match status" value="1"/>
</dbReference>
<dbReference type="Proteomes" id="UP000824056">
    <property type="component" value="Unassembled WGS sequence"/>
</dbReference>
<comment type="similarity">
    <text evidence="1">Belongs to the glycosyl hydrolase 2 family.</text>
</comment>
<comment type="caution">
    <text evidence="4">The sequence shown here is derived from an EMBL/GenBank/DDBJ whole genome shotgun (WGS) entry which is preliminary data.</text>
</comment>